<dbReference type="RefSeq" id="XP_014563313.1">
    <property type="nucleotide sequence ID" value="XM_014707827.1"/>
</dbReference>
<dbReference type="OrthoDB" id="3345469at2759"/>
<protein>
    <submittedName>
        <fullName evidence="3">NGG1p interacting factor 3-like protein</fullName>
    </submittedName>
</protein>
<evidence type="ECO:0000256" key="1">
    <source>
        <dbReference type="ARBA" id="ARBA00006964"/>
    </source>
</evidence>
<dbReference type="FunCoup" id="A0A0B2UDZ4">
    <property type="interactions" value="169"/>
</dbReference>
<dbReference type="HOGENOM" id="CLU_037423_0_1_1"/>
<dbReference type="GeneID" id="26262044"/>
<dbReference type="SUPFAM" id="SSF102705">
    <property type="entry name" value="NIF3 (NGG1p interacting factor 3)-like"/>
    <property type="match status" value="1"/>
</dbReference>
<dbReference type="InterPro" id="IPR002678">
    <property type="entry name" value="DUF34/NIF3"/>
</dbReference>
<dbReference type="Pfam" id="PF01784">
    <property type="entry name" value="DUF34_NIF3"/>
    <property type="match status" value="1"/>
</dbReference>
<evidence type="ECO:0000313" key="4">
    <source>
        <dbReference type="Proteomes" id="UP000031056"/>
    </source>
</evidence>
<dbReference type="EMBL" id="JOKQ01000008">
    <property type="protein sequence ID" value="KHN69271.1"/>
    <property type="molecule type" value="Genomic_DNA"/>
</dbReference>
<proteinExistence type="inferred from homology"/>
<feature type="binding site" evidence="2">
    <location>
        <position position="100"/>
    </location>
    <ligand>
        <name>a divalent metal cation</name>
        <dbReference type="ChEBI" id="CHEBI:60240"/>
        <label>1</label>
    </ligand>
</feature>
<dbReference type="Gene3D" id="3.40.1390.30">
    <property type="entry name" value="NIF3 (NGG1p interacting factor 3)-like"/>
    <property type="match status" value="1"/>
</dbReference>
<feature type="binding site" evidence="2">
    <location>
        <position position="205"/>
    </location>
    <ligand>
        <name>a divalent metal cation</name>
        <dbReference type="ChEBI" id="CHEBI:60240"/>
        <label>1</label>
    </ligand>
</feature>
<dbReference type="PANTHER" id="PTHR13799">
    <property type="entry name" value="NGG1 INTERACTING FACTOR 3"/>
    <property type="match status" value="1"/>
</dbReference>
<reference evidence="3 4" key="1">
    <citation type="journal article" date="2014" name="MBio">
        <title>The Ordospora colligata genome; evolution of extreme reduction in microsporidia and host-to-parasite horizontal gene transfer.</title>
        <authorList>
            <person name="Pombert J.-F."/>
            <person name="Haag K.L."/>
            <person name="Beidas S."/>
            <person name="Ebert D."/>
            <person name="Keeling P.J."/>
        </authorList>
    </citation>
    <scope>NUCLEOTIDE SEQUENCE [LARGE SCALE GENOMIC DNA]</scope>
    <source>
        <strain evidence="3 4">OC4</strain>
    </source>
</reference>
<gene>
    <name evidence="3" type="ORF">M896_080040</name>
</gene>
<evidence type="ECO:0000256" key="2">
    <source>
        <dbReference type="PIRSR" id="PIRSR602678-1"/>
    </source>
</evidence>
<dbReference type="STRING" id="1354746.A0A0B2UDZ4"/>
<dbReference type="GO" id="GO:0005739">
    <property type="term" value="C:mitochondrion"/>
    <property type="evidence" value="ECO:0007669"/>
    <property type="project" value="EnsemblFungi"/>
</dbReference>
<dbReference type="InParanoid" id="A0A0B2UDZ4"/>
<keyword evidence="2" id="KW-0479">Metal-binding</keyword>
<evidence type="ECO:0000313" key="3">
    <source>
        <dbReference type="EMBL" id="KHN69271.1"/>
    </source>
</evidence>
<name>A0A0B2UDZ4_9MICR</name>
<comment type="similarity">
    <text evidence="1">Belongs to the GTP cyclohydrolase I type 2/NIF3 family.</text>
</comment>
<dbReference type="VEuPathDB" id="MicrosporidiaDB:M896_080040"/>
<dbReference type="AlphaFoldDB" id="A0A0B2UDZ4"/>
<feature type="binding site" evidence="2">
    <location>
        <position position="209"/>
    </location>
    <ligand>
        <name>a divalent metal cation</name>
        <dbReference type="ChEBI" id="CHEBI:60240"/>
        <label>1</label>
    </ligand>
</feature>
<dbReference type="PANTHER" id="PTHR13799:SF13">
    <property type="entry name" value="NIF3-LIKE PROTEIN 1"/>
    <property type="match status" value="1"/>
</dbReference>
<feature type="binding site" evidence="2">
    <location>
        <position position="65"/>
    </location>
    <ligand>
        <name>a divalent metal cation</name>
        <dbReference type="ChEBI" id="CHEBI:60240"/>
        <label>1</label>
    </ligand>
</feature>
<organism evidence="3 4">
    <name type="scientific">Ordospora colligata OC4</name>
    <dbReference type="NCBI Taxonomy" id="1354746"/>
    <lineage>
        <taxon>Eukaryota</taxon>
        <taxon>Fungi</taxon>
        <taxon>Fungi incertae sedis</taxon>
        <taxon>Microsporidia</taxon>
        <taxon>Ordosporidae</taxon>
        <taxon>Ordospora</taxon>
    </lineage>
</organism>
<dbReference type="InterPro" id="IPR036069">
    <property type="entry name" value="DUF34/NIF3_sf"/>
</dbReference>
<dbReference type="GO" id="GO:0046872">
    <property type="term" value="F:metal ion binding"/>
    <property type="evidence" value="ECO:0007669"/>
    <property type="project" value="UniProtKB-KW"/>
</dbReference>
<accession>A0A0B2UDZ4</accession>
<dbReference type="FunFam" id="3.40.1390.30:FF:000001">
    <property type="entry name" value="GTP cyclohydrolase 1 type 2"/>
    <property type="match status" value="1"/>
</dbReference>
<dbReference type="Proteomes" id="UP000031056">
    <property type="component" value="Unassembled WGS sequence"/>
</dbReference>
<keyword evidence="4" id="KW-1185">Reference proteome</keyword>
<sequence length="242" mass="27571">MSIHLIAKAVDNFAPLRKAKTSWDNVGVLIDCGSEDTRVLLTIDLTEPVLNECIEMGIKNILAYHPIIFTPLKKLDLKERIVVECIKNNINVFCPHSALDRMMNEYVYRMMNYGAFYHKKNHGPNTSSIENAIQVLKEKSRLQNLRVCMARAHTMNTVPETMYVGVGATFRHTVIKKSIIITGEMSHHDLLACIANETSVILMEHSNSERICLEYISTKLKAELPEYEVYISKKDMDPVTIM</sequence>
<comment type="caution">
    <text evidence="3">The sequence shown here is derived from an EMBL/GenBank/DDBJ whole genome shotgun (WGS) entry which is preliminary data.</text>
</comment>